<reference evidence="4 5" key="1">
    <citation type="journal article" date="2019" name="Nat. Microbiol.">
        <title>Mediterranean grassland soil C-N compound turnover is dependent on rainfall and depth, and is mediated by genomically divergent microorganisms.</title>
        <authorList>
            <person name="Diamond S."/>
            <person name="Andeer P.F."/>
            <person name="Li Z."/>
            <person name="Crits-Christoph A."/>
            <person name="Burstein D."/>
            <person name="Anantharaman K."/>
            <person name="Lane K.R."/>
            <person name="Thomas B.C."/>
            <person name="Pan C."/>
            <person name="Northen T.R."/>
            <person name="Banfield J.F."/>
        </authorList>
    </citation>
    <scope>NUCLEOTIDE SEQUENCE [LARGE SCALE GENOMIC DNA]</scope>
    <source>
        <strain evidence="4">WS_2</strain>
    </source>
</reference>
<feature type="region of interest" description="Disordered" evidence="3">
    <location>
        <begin position="279"/>
        <end position="300"/>
    </location>
</feature>
<keyword evidence="2" id="KW-0378">Hydrolase</keyword>
<dbReference type="EMBL" id="VBOS01000011">
    <property type="protein sequence ID" value="TMQ60782.1"/>
    <property type="molecule type" value="Genomic_DNA"/>
</dbReference>
<sequence length="300" mass="33093">MVVIGHGGSAARDLEFGVRAALGGMEPFWCDAAERFGLVLLAPLTDRGWGNIGNSILFSAISRATRECHIDPDRIYLTGHSMGGHLAWRSGMNFADRWGAVSPMSGGYDYVADRQVENLANVAGYATWGAHEPFGIGQANRSIRSWMESHAVPWVHEECAGGHEIFPECVPRVAEFFMGHPRNLYRGSIHARGGGPLRFDTADAHPEWSRSHTWRPGRPIPAGSFHWLRLEPLPPGTPADEAVQEVVAVLRDDNTIELASVNARRMRIHLHPRMLDLTRPLPRRSTGPSCFAGESSPIWP</sequence>
<accession>A0A538TAW9</accession>
<organism evidence="4 5">
    <name type="scientific">Eiseniibacteriota bacterium</name>
    <dbReference type="NCBI Taxonomy" id="2212470"/>
    <lineage>
        <taxon>Bacteria</taxon>
        <taxon>Candidatus Eiseniibacteriota</taxon>
    </lineage>
</organism>
<name>A0A538TAW9_UNCEI</name>
<dbReference type="PANTHER" id="PTHR43037:SF5">
    <property type="entry name" value="FERULOYL ESTERASE"/>
    <property type="match status" value="1"/>
</dbReference>
<gene>
    <name evidence="4" type="ORF">E6K72_00360</name>
</gene>
<dbReference type="PANTHER" id="PTHR43037">
    <property type="entry name" value="UNNAMED PRODUCT-RELATED"/>
    <property type="match status" value="1"/>
</dbReference>
<proteinExistence type="predicted"/>
<dbReference type="GO" id="GO:0016787">
    <property type="term" value="F:hydrolase activity"/>
    <property type="evidence" value="ECO:0007669"/>
    <property type="project" value="UniProtKB-KW"/>
</dbReference>
<comment type="caution">
    <text evidence="4">The sequence shown here is derived from an EMBL/GenBank/DDBJ whole genome shotgun (WGS) entry which is preliminary data.</text>
</comment>
<dbReference type="InterPro" id="IPR050955">
    <property type="entry name" value="Plant_Biomass_Hydrol_Est"/>
</dbReference>
<evidence type="ECO:0000256" key="2">
    <source>
        <dbReference type="ARBA" id="ARBA00022801"/>
    </source>
</evidence>
<dbReference type="AlphaFoldDB" id="A0A538TAW9"/>
<dbReference type="SUPFAM" id="SSF53474">
    <property type="entry name" value="alpha/beta-Hydrolases"/>
    <property type="match status" value="1"/>
</dbReference>
<dbReference type="Gene3D" id="3.40.50.1820">
    <property type="entry name" value="alpha/beta hydrolase"/>
    <property type="match status" value="1"/>
</dbReference>
<evidence type="ECO:0000313" key="4">
    <source>
        <dbReference type="EMBL" id="TMQ60782.1"/>
    </source>
</evidence>
<dbReference type="Proteomes" id="UP000317716">
    <property type="component" value="Unassembled WGS sequence"/>
</dbReference>
<protein>
    <recommendedName>
        <fullName evidence="6">Alpha/beta hydrolase</fullName>
    </recommendedName>
</protein>
<evidence type="ECO:0000313" key="5">
    <source>
        <dbReference type="Proteomes" id="UP000317716"/>
    </source>
</evidence>
<dbReference type="InterPro" id="IPR029058">
    <property type="entry name" value="AB_hydrolase_fold"/>
</dbReference>
<evidence type="ECO:0000256" key="1">
    <source>
        <dbReference type="ARBA" id="ARBA00022729"/>
    </source>
</evidence>
<evidence type="ECO:0000256" key="3">
    <source>
        <dbReference type="SAM" id="MobiDB-lite"/>
    </source>
</evidence>
<keyword evidence="1" id="KW-0732">Signal</keyword>
<evidence type="ECO:0008006" key="6">
    <source>
        <dbReference type="Google" id="ProtNLM"/>
    </source>
</evidence>